<evidence type="ECO:0000313" key="17">
    <source>
        <dbReference type="Proteomes" id="UP000304148"/>
    </source>
</evidence>
<evidence type="ECO:0000256" key="3">
    <source>
        <dbReference type="ARBA" id="ARBA00012438"/>
    </source>
</evidence>
<accession>A0A383RIR6</accession>
<reference evidence="17" key="1">
    <citation type="submission" date="2018-08" db="EMBL/GenBank/DDBJ databases">
        <authorList>
            <person name="Chevrot R."/>
        </authorList>
    </citation>
    <scope>NUCLEOTIDE SEQUENCE [LARGE SCALE GENOMIC DNA]</scope>
</reference>
<organism evidence="16 17">
    <name type="scientific">Paenibacillus alvei</name>
    <name type="common">Bacillus alvei</name>
    <dbReference type="NCBI Taxonomy" id="44250"/>
    <lineage>
        <taxon>Bacteria</taxon>
        <taxon>Bacillati</taxon>
        <taxon>Bacillota</taxon>
        <taxon>Bacilli</taxon>
        <taxon>Bacillales</taxon>
        <taxon>Paenibacillaceae</taxon>
        <taxon>Paenibacillus</taxon>
    </lineage>
</organism>
<proteinExistence type="predicted"/>
<dbReference type="InterPro" id="IPR004358">
    <property type="entry name" value="Sig_transdc_His_kin-like_C"/>
</dbReference>
<evidence type="ECO:0000313" key="16">
    <source>
        <dbReference type="EMBL" id="SYX86945.1"/>
    </source>
</evidence>
<dbReference type="CDD" id="cd00082">
    <property type="entry name" value="HisKA"/>
    <property type="match status" value="1"/>
</dbReference>
<dbReference type="InterPro" id="IPR036097">
    <property type="entry name" value="HisK_dim/P_sf"/>
</dbReference>
<dbReference type="AlphaFoldDB" id="A0A383RIR6"/>
<keyword evidence="10" id="KW-0902">Two-component regulatory system</keyword>
<dbReference type="FunFam" id="3.30.565.10:FF:000006">
    <property type="entry name" value="Sensor histidine kinase WalK"/>
    <property type="match status" value="1"/>
</dbReference>
<dbReference type="Pfam" id="PF00989">
    <property type="entry name" value="PAS"/>
    <property type="match status" value="1"/>
</dbReference>
<comment type="subcellular location">
    <subcellularLocation>
        <location evidence="2">Cell membrane</location>
        <topology evidence="2">Multi-pass membrane protein</topology>
    </subcellularLocation>
</comment>
<dbReference type="PROSITE" id="PS50112">
    <property type="entry name" value="PAS"/>
    <property type="match status" value="1"/>
</dbReference>
<dbReference type="SUPFAM" id="SSF47384">
    <property type="entry name" value="Homodimeric domain of signal transducing histidine kinase"/>
    <property type="match status" value="1"/>
</dbReference>
<dbReference type="InterPro" id="IPR005467">
    <property type="entry name" value="His_kinase_dom"/>
</dbReference>
<dbReference type="Proteomes" id="UP000304148">
    <property type="component" value="Chromosome"/>
</dbReference>
<evidence type="ECO:0000259" key="15">
    <source>
        <dbReference type="PROSITE" id="PS50885"/>
    </source>
</evidence>
<evidence type="ECO:0000256" key="4">
    <source>
        <dbReference type="ARBA" id="ARBA00022475"/>
    </source>
</evidence>
<dbReference type="GO" id="GO:0000155">
    <property type="term" value="F:phosphorelay sensor kinase activity"/>
    <property type="evidence" value="ECO:0007669"/>
    <property type="project" value="InterPro"/>
</dbReference>
<feature type="transmembrane region" description="Helical" evidence="12">
    <location>
        <begin position="12"/>
        <end position="36"/>
    </location>
</feature>
<dbReference type="EC" id="2.7.13.3" evidence="3"/>
<keyword evidence="12" id="KW-1133">Transmembrane helix</keyword>
<dbReference type="CDD" id="cd00075">
    <property type="entry name" value="HATPase"/>
    <property type="match status" value="1"/>
</dbReference>
<dbReference type="SMART" id="SM00387">
    <property type="entry name" value="HATPase_c"/>
    <property type="match status" value="1"/>
</dbReference>
<dbReference type="Pfam" id="PF02518">
    <property type="entry name" value="HATPase_c"/>
    <property type="match status" value="1"/>
</dbReference>
<feature type="domain" description="PAS" evidence="14">
    <location>
        <begin position="262"/>
        <end position="306"/>
    </location>
</feature>
<evidence type="ECO:0000256" key="6">
    <source>
        <dbReference type="ARBA" id="ARBA00022679"/>
    </source>
</evidence>
<dbReference type="InterPro" id="IPR013767">
    <property type="entry name" value="PAS_fold"/>
</dbReference>
<dbReference type="GO" id="GO:0005524">
    <property type="term" value="F:ATP binding"/>
    <property type="evidence" value="ECO:0007669"/>
    <property type="project" value="UniProtKB-KW"/>
</dbReference>
<keyword evidence="9" id="KW-0067">ATP-binding</keyword>
<dbReference type="InterPro" id="IPR003661">
    <property type="entry name" value="HisK_dim/P_dom"/>
</dbReference>
<dbReference type="PROSITE" id="PS50109">
    <property type="entry name" value="HIS_KIN"/>
    <property type="match status" value="1"/>
</dbReference>
<sequence>MKRGLGRFFRTIQAKLIIIYVLLILIAMQLIGVYFVSSMKHTQTTNFTKELQNTAELMSIYAGQTLKGDETLDDEQTLEALNKFVRSFINMNGVEIQVLDVTGKVLTTSVPTHMEYVGRKNTETVVNRALQGMRDNQEVIIDEDNVRKQVLAKPVYSNGKLVGALYIVASMKELYATIEGINRIFLSGMAIALGLTAVLGVILAHTITQPIKEITKQATKVAEGNFAGQVPVMGTDEIGQLSEAFNYMTRRLQEALNANEEEKEKLASILTNMSDGVVATDEQGQVILVNRRACKLLSIKQGEVEGSPMSEVLRVPQEQIDEMVNGKLNWMLLPRTEEHEGDEDSETILRISFTPVHRRGEGMTGSIVVLQDVTEQEKLEQSRREFVANVSHELRTPLTTIKSYVEALGDGALEEPQLAGRFVGVIQNETERMIRLVTDLLHLSRLDSKQAKLRKQVTDMTEMLEDVIDRFSFQFRNKGIAASVVIDPDIGKEGLVMIDRDQIDQLLDNLVSNAVKYTPDGGEVKLVAVLNSSRSMLHVSVQDNGLGIPQKDLERIFERFYRVDKARSRNMGGTGLGLSIAREIVRTHGGDIWIESEWGTGTQITFSLPLTSMKAEGSEAGEW</sequence>
<dbReference type="GO" id="GO:0004721">
    <property type="term" value="F:phosphoprotein phosphatase activity"/>
    <property type="evidence" value="ECO:0007669"/>
    <property type="project" value="TreeGrafter"/>
</dbReference>
<dbReference type="SMART" id="SM00304">
    <property type="entry name" value="HAMP"/>
    <property type="match status" value="1"/>
</dbReference>
<dbReference type="NCBIfam" id="NF033092">
    <property type="entry name" value="HK_WalK"/>
    <property type="match status" value="1"/>
</dbReference>
<dbReference type="Pfam" id="PF00512">
    <property type="entry name" value="HisKA"/>
    <property type="match status" value="1"/>
</dbReference>
<name>A0A383RIR6_PAEAL</name>
<dbReference type="SUPFAM" id="SSF55874">
    <property type="entry name" value="ATPase domain of HSP90 chaperone/DNA topoisomerase II/histidine kinase"/>
    <property type="match status" value="1"/>
</dbReference>
<keyword evidence="6" id="KW-0808">Transferase</keyword>
<dbReference type="CDD" id="cd00130">
    <property type="entry name" value="PAS"/>
    <property type="match status" value="1"/>
</dbReference>
<dbReference type="InterPro" id="IPR050351">
    <property type="entry name" value="BphY/WalK/GraS-like"/>
</dbReference>
<evidence type="ECO:0000256" key="11">
    <source>
        <dbReference type="ARBA" id="ARBA00023136"/>
    </source>
</evidence>
<dbReference type="SUPFAM" id="SSF158472">
    <property type="entry name" value="HAMP domain-like"/>
    <property type="match status" value="1"/>
</dbReference>
<dbReference type="Gene3D" id="1.10.8.500">
    <property type="entry name" value="HAMP domain in histidine kinase"/>
    <property type="match status" value="1"/>
</dbReference>
<dbReference type="InterPro" id="IPR003594">
    <property type="entry name" value="HATPase_dom"/>
</dbReference>
<dbReference type="Gene3D" id="3.30.450.20">
    <property type="entry name" value="PAS domain"/>
    <property type="match status" value="2"/>
</dbReference>
<dbReference type="SMART" id="SM00388">
    <property type="entry name" value="HisKA"/>
    <property type="match status" value="1"/>
</dbReference>
<dbReference type="InterPro" id="IPR049814">
    <property type="entry name" value="Resp_reg_WalK"/>
</dbReference>
<dbReference type="SUPFAM" id="SSF55785">
    <property type="entry name" value="PYP-like sensor domain (PAS domain)"/>
    <property type="match status" value="1"/>
</dbReference>
<evidence type="ECO:0000256" key="8">
    <source>
        <dbReference type="ARBA" id="ARBA00022777"/>
    </source>
</evidence>
<dbReference type="PRINTS" id="PR00344">
    <property type="entry name" value="BCTRLSENSOR"/>
</dbReference>
<dbReference type="CDD" id="cd06225">
    <property type="entry name" value="HAMP"/>
    <property type="match status" value="1"/>
</dbReference>
<dbReference type="EMBL" id="LS992241">
    <property type="protein sequence ID" value="SYX86945.1"/>
    <property type="molecule type" value="Genomic_DNA"/>
</dbReference>
<dbReference type="PROSITE" id="PS50885">
    <property type="entry name" value="HAMP"/>
    <property type="match status" value="1"/>
</dbReference>
<keyword evidence="5" id="KW-0597">Phosphoprotein</keyword>
<evidence type="ECO:0000256" key="9">
    <source>
        <dbReference type="ARBA" id="ARBA00022840"/>
    </source>
</evidence>
<dbReference type="Pfam" id="PF00672">
    <property type="entry name" value="HAMP"/>
    <property type="match status" value="1"/>
</dbReference>
<keyword evidence="7" id="KW-0547">Nucleotide-binding</keyword>
<feature type="domain" description="HAMP" evidence="15">
    <location>
        <begin position="205"/>
        <end position="257"/>
    </location>
</feature>
<dbReference type="InterPro" id="IPR057640">
    <property type="entry name" value="Cache_WalK"/>
</dbReference>
<protein>
    <recommendedName>
        <fullName evidence="3">histidine kinase</fullName>
        <ecNumber evidence="3">2.7.13.3</ecNumber>
    </recommendedName>
</protein>
<dbReference type="InterPro" id="IPR000014">
    <property type="entry name" value="PAS"/>
</dbReference>
<dbReference type="InterPro" id="IPR035965">
    <property type="entry name" value="PAS-like_dom_sf"/>
</dbReference>
<keyword evidence="8 16" id="KW-0418">Kinase</keyword>
<evidence type="ECO:0000256" key="5">
    <source>
        <dbReference type="ARBA" id="ARBA00022553"/>
    </source>
</evidence>
<dbReference type="PANTHER" id="PTHR45453">
    <property type="entry name" value="PHOSPHATE REGULON SENSOR PROTEIN PHOR"/>
    <property type="match status" value="1"/>
</dbReference>
<dbReference type="Pfam" id="PF23846">
    <property type="entry name" value="Cache_WalK"/>
    <property type="match status" value="1"/>
</dbReference>
<evidence type="ECO:0000256" key="7">
    <source>
        <dbReference type="ARBA" id="ARBA00022741"/>
    </source>
</evidence>
<dbReference type="GO" id="GO:0006355">
    <property type="term" value="P:regulation of DNA-templated transcription"/>
    <property type="evidence" value="ECO:0007669"/>
    <property type="project" value="InterPro"/>
</dbReference>
<keyword evidence="4" id="KW-1003">Cell membrane</keyword>
<feature type="domain" description="Histidine kinase" evidence="13">
    <location>
        <begin position="389"/>
        <end position="612"/>
    </location>
</feature>
<feature type="transmembrane region" description="Helical" evidence="12">
    <location>
        <begin position="184"/>
        <end position="207"/>
    </location>
</feature>
<keyword evidence="11 12" id="KW-0472">Membrane</keyword>
<dbReference type="PANTHER" id="PTHR45453:SF1">
    <property type="entry name" value="PHOSPHATE REGULON SENSOR PROTEIN PHOR"/>
    <property type="match status" value="1"/>
</dbReference>
<gene>
    <name evidence="16" type="primary">walK</name>
    <name evidence="16" type="ORF">PBLR_15371</name>
</gene>
<evidence type="ECO:0000256" key="1">
    <source>
        <dbReference type="ARBA" id="ARBA00000085"/>
    </source>
</evidence>
<evidence type="ECO:0000256" key="10">
    <source>
        <dbReference type="ARBA" id="ARBA00023012"/>
    </source>
</evidence>
<dbReference type="InterPro" id="IPR003660">
    <property type="entry name" value="HAMP_dom"/>
</dbReference>
<evidence type="ECO:0000256" key="12">
    <source>
        <dbReference type="SAM" id="Phobius"/>
    </source>
</evidence>
<evidence type="ECO:0000259" key="14">
    <source>
        <dbReference type="PROSITE" id="PS50112"/>
    </source>
</evidence>
<dbReference type="Gene3D" id="3.30.565.10">
    <property type="entry name" value="Histidine kinase-like ATPase, C-terminal domain"/>
    <property type="match status" value="1"/>
</dbReference>
<dbReference type="GO" id="GO:0016036">
    <property type="term" value="P:cellular response to phosphate starvation"/>
    <property type="evidence" value="ECO:0007669"/>
    <property type="project" value="TreeGrafter"/>
</dbReference>
<dbReference type="SMART" id="SM00091">
    <property type="entry name" value="PAS"/>
    <property type="match status" value="1"/>
</dbReference>
<dbReference type="FunFam" id="1.10.287.130:FF:000001">
    <property type="entry name" value="Two-component sensor histidine kinase"/>
    <property type="match status" value="1"/>
</dbReference>
<dbReference type="NCBIfam" id="TIGR00229">
    <property type="entry name" value="sensory_box"/>
    <property type="match status" value="1"/>
</dbReference>
<comment type="catalytic activity">
    <reaction evidence="1">
        <text>ATP + protein L-histidine = ADP + protein N-phospho-L-histidine.</text>
        <dbReference type="EC" id="2.7.13.3"/>
    </reaction>
</comment>
<evidence type="ECO:0000259" key="13">
    <source>
        <dbReference type="PROSITE" id="PS50109"/>
    </source>
</evidence>
<dbReference type="GO" id="GO:0005886">
    <property type="term" value="C:plasma membrane"/>
    <property type="evidence" value="ECO:0007669"/>
    <property type="project" value="UniProtKB-SubCell"/>
</dbReference>
<dbReference type="Gene3D" id="1.10.287.130">
    <property type="match status" value="1"/>
</dbReference>
<keyword evidence="12" id="KW-0812">Transmembrane</keyword>
<dbReference type="InterPro" id="IPR036890">
    <property type="entry name" value="HATPase_C_sf"/>
</dbReference>
<evidence type="ECO:0000256" key="2">
    <source>
        <dbReference type="ARBA" id="ARBA00004651"/>
    </source>
</evidence>